<dbReference type="RefSeq" id="WP_224037445.1">
    <property type="nucleotide sequence ID" value="NZ_AP024849.1"/>
</dbReference>
<evidence type="ECO:0000313" key="2">
    <source>
        <dbReference type="EMBL" id="BCZ45908.1"/>
    </source>
</evidence>
<gene>
    <name evidence="2" type="ORF">psyc5s11_19750</name>
</gene>
<sequence>MSLNNTITNTNLVSKKIEDVNKVNTEGVSEIGFPNNKDKGKGKKGGIVGKE</sequence>
<accession>A0ABN6IYB0</accession>
<dbReference type="EMBL" id="AP024849">
    <property type="protein sequence ID" value="BCZ45908.1"/>
    <property type="molecule type" value="Genomic_DNA"/>
</dbReference>
<reference evidence="3" key="1">
    <citation type="submission" date="2021-07" db="EMBL/GenBank/DDBJ databases">
        <title>Complete genome sequencing of a Clostridium isolate.</title>
        <authorList>
            <person name="Ueki A."/>
            <person name="Tonouchi A."/>
        </authorList>
    </citation>
    <scope>NUCLEOTIDE SEQUENCE [LARGE SCALE GENOMIC DNA]</scope>
    <source>
        <strain evidence="3">C5S11</strain>
    </source>
</reference>
<feature type="region of interest" description="Disordered" evidence="1">
    <location>
        <begin position="28"/>
        <end position="51"/>
    </location>
</feature>
<dbReference type="Proteomes" id="UP000824633">
    <property type="component" value="Chromosome"/>
</dbReference>
<name>A0ABN6IYB0_9CLOT</name>
<evidence type="ECO:0000256" key="1">
    <source>
        <dbReference type="SAM" id="MobiDB-lite"/>
    </source>
</evidence>
<evidence type="ECO:0000313" key="3">
    <source>
        <dbReference type="Proteomes" id="UP000824633"/>
    </source>
</evidence>
<proteinExistence type="predicted"/>
<keyword evidence="3" id="KW-1185">Reference proteome</keyword>
<organism evidence="2 3">
    <name type="scientific">Clostridium gelidum</name>
    <dbReference type="NCBI Taxonomy" id="704125"/>
    <lineage>
        <taxon>Bacteria</taxon>
        <taxon>Bacillati</taxon>
        <taxon>Bacillota</taxon>
        <taxon>Clostridia</taxon>
        <taxon>Eubacteriales</taxon>
        <taxon>Clostridiaceae</taxon>
        <taxon>Clostridium</taxon>
    </lineage>
</organism>
<protein>
    <submittedName>
        <fullName evidence="2">Uncharacterized protein</fullName>
    </submittedName>
</protein>